<reference evidence="2 3" key="1">
    <citation type="submission" date="2021-08" db="EMBL/GenBank/DDBJ databases">
        <title>Comparative Genomics Analysis of the Genus Qipengyuania Reveals Extensive Genetic Diversity and Metabolic Versatility, Including the Description of Fifteen Novel Species.</title>
        <authorList>
            <person name="Liu Y."/>
        </authorList>
    </citation>
    <scope>NUCLEOTIDE SEQUENCE [LARGE SCALE GENOMIC DNA]</scope>
    <source>
        <strain evidence="2 3">6D47A</strain>
    </source>
</reference>
<name>A0ABS7J726_9SPHN</name>
<evidence type="ECO:0000256" key="1">
    <source>
        <dbReference type="SAM" id="MobiDB-lite"/>
    </source>
</evidence>
<proteinExistence type="predicted"/>
<dbReference type="RefSeq" id="WP_221558372.1">
    <property type="nucleotide sequence ID" value="NZ_JAIGNO010000006.1"/>
</dbReference>
<gene>
    <name evidence="2" type="ORF">K3174_11290</name>
</gene>
<protein>
    <submittedName>
        <fullName evidence="2">Uncharacterized protein</fullName>
    </submittedName>
</protein>
<evidence type="ECO:0000313" key="3">
    <source>
        <dbReference type="Proteomes" id="UP000755104"/>
    </source>
</evidence>
<accession>A0ABS7J726</accession>
<dbReference type="EMBL" id="JAIGNO010000006">
    <property type="protein sequence ID" value="MBX7483116.1"/>
    <property type="molecule type" value="Genomic_DNA"/>
</dbReference>
<dbReference type="Proteomes" id="UP000755104">
    <property type="component" value="Unassembled WGS sequence"/>
</dbReference>
<evidence type="ECO:0000313" key="2">
    <source>
        <dbReference type="EMBL" id="MBX7483116.1"/>
    </source>
</evidence>
<keyword evidence="3" id="KW-1185">Reference proteome</keyword>
<sequence length="60" mass="6760">MSPAIRSRRKPTIAMHKPTFRPRKVTALPPKPTLVAGKPTPRTASRRHFAQADNICLWTV</sequence>
<feature type="region of interest" description="Disordered" evidence="1">
    <location>
        <begin position="23"/>
        <end position="45"/>
    </location>
</feature>
<organism evidence="2 3">
    <name type="scientific">Qipengyuania qiaonensis</name>
    <dbReference type="NCBI Taxonomy" id="2867240"/>
    <lineage>
        <taxon>Bacteria</taxon>
        <taxon>Pseudomonadati</taxon>
        <taxon>Pseudomonadota</taxon>
        <taxon>Alphaproteobacteria</taxon>
        <taxon>Sphingomonadales</taxon>
        <taxon>Erythrobacteraceae</taxon>
        <taxon>Qipengyuania</taxon>
    </lineage>
</organism>
<comment type="caution">
    <text evidence="2">The sequence shown here is derived from an EMBL/GenBank/DDBJ whole genome shotgun (WGS) entry which is preliminary data.</text>
</comment>